<sequence length="91" mass="10186">MLPTTILIDEHPRCVVRPTDTKDLNRFIRNGKAFLLAETPSGKITHRLATDLEQARWREALALHKAWGGDEEAFFGVPLRGGEEEAACNSQ</sequence>
<dbReference type="Proteomes" id="UP001350748">
    <property type="component" value="Unassembled WGS sequence"/>
</dbReference>
<proteinExistence type="predicted"/>
<dbReference type="RefSeq" id="WP_332083006.1">
    <property type="nucleotide sequence ID" value="NZ_JAZHYN010000070.1"/>
</dbReference>
<evidence type="ECO:0000313" key="1">
    <source>
        <dbReference type="EMBL" id="MEF3367974.1"/>
    </source>
</evidence>
<evidence type="ECO:0000313" key="2">
    <source>
        <dbReference type="Proteomes" id="UP001350748"/>
    </source>
</evidence>
<keyword evidence="2" id="KW-1185">Reference proteome</keyword>
<comment type="caution">
    <text evidence="1">The sequence shown here is derived from an EMBL/GenBank/DDBJ whole genome shotgun (WGS) entry which is preliminary data.</text>
</comment>
<accession>A0ABU7XLD7</accession>
<name>A0ABU7XLD7_9HYPH</name>
<gene>
    <name evidence="1" type="ORF">V3H18_15675</name>
</gene>
<organism evidence="1 2">
    <name type="scientific">Methylocystis borbori</name>
    <dbReference type="NCBI Taxonomy" id="3118750"/>
    <lineage>
        <taxon>Bacteria</taxon>
        <taxon>Pseudomonadati</taxon>
        <taxon>Pseudomonadota</taxon>
        <taxon>Alphaproteobacteria</taxon>
        <taxon>Hyphomicrobiales</taxon>
        <taxon>Methylocystaceae</taxon>
        <taxon>Methylocystis</taxon>
    </lineage>
</organism>
<reference evidence="1 2" key="1">
    <citation type="submission" date="2024-02" db="EMBL/GenBank/DDBJ databases">
        <authorList>
            <person name="Grouzdev D."/>
        </authorList>
    </citation>
    <scope>NUCLEOTIDE SEQUENCE [LARGE SCALE GENOMIC DNA]</scope>
    <source>
        <strain evidence="1 2">9N</strain>
    </source>
</reference>
<dbReference type="EMBL" id="JAZHYN010000070">
    <property type="protein sequence ID" value="MEF3367974.1"/>
    <property type="molecule type" value="Genomic_DNA"/>
</dbReference>
<protein>
    <submittedName>
        <fullName evidence="1">Uncharacterized protein</fullName>
    </submittedName>
</protein>